<dbReference type="PANTHER" id="PTHR46135:SF3">
    <property type="entry name" value="NME_NM23 FAMILY MEMBER 8"/>
    <property type="match status" value="1"/>
</dbReference>
<dbReference type="InterPro" id="IPR034907">
    <property type="entry name" value="NDK-like_dom"/>
</dbReference>
<dbReference type="PRINTS" id="PR01243">
    <property type="entry name" value="NUCDPKINASE"/>
</dbReference>
<dbReference type="InterPro" id="IPR001564">
    <property type="entry name" value="Nucleoside_diP_kinase"/>
</dbReference>
<evidence type="ECO:0000259" key="4">
    <source>
        <dbReference type="SMART" id="SM00562"/>
    </source>
</evidence>
<feature type="domain" description="Nucleoside diphosphate kinase-like" evidence="4">
    <location>
        <begin position="464"/>
        <end position="602"/>
    </location>
</feature>
<dbReference type="Gene3D" id="3.40.30.10">
    <property type="entry name" value="Glutaredoxin"/>
    <property type="match status" value="1"/>
</dbReference>
<evidence type="ECO:0000256" key="2">
    <source>
        <dbReference type="RuleBase" id="RU004011"/>
    </source>
</evidence>
<dbReference type="PROSITE" id="PS00194">
    <property type="entry name" value="THIOREDOXIN_1"/>
    <property type="match status" value="1"/>
</dbReference>
<comment type="similarity">
    <text evidence="1 2">Belongs to the NDK family.</text>
</comment>
<dbReference type="InterPro" id="IPR017937">
    <property type="entry name" value="Thioredoxin_CS"/>
</dbReference>
<dbReference type="GO" id="GO:0006183">
    <property type="term" value="P:GTP biosynthetic process"/>
    <property type="evidence" value="ECO:0007669"/>
    <property type="project" value="InterPro"/>
</dbReference>
<dbReference type="GO" id="GO:0004550">
    <property type="term" value="F:nucleoside diphosphate kinase activity"/>
    <property type="evidence" value="ECO:0007669"/>
    <property type="project" value="InterPro"/>
</dbReference>
<dbReference type="Pfam" id="PF00085">
    <property type="entry name" value="Thioredoxin"/>
    <property type="match status" value="1"/>
</dbReference>
<feature type="compositionally biased region" description="Basic and acidic residues" evidence="3">
    <location>
        <begin position="765"/>
        <end position="786"/>
    </location>
</feature>
<sequence length="810" mass="88491">MARRKAEQQLQSELESTEEFEEMLGREGLTVVDVYQEWCGPCRGMVSNFRKLKNELGDSMLHFAVAKADTIDFLEKYRGKCEPCFLFFATGCMVSVVRGANSPLLIKTITEQLAYEHKVLEGSVERKEIKDEKLSPAMEEEEEVDSKLPFKNGIIKKCSKWLLLQTLVAEGTTRKGVTVAIIKPDVVADGKVDEIIEEMKKAGIEILEKQERQLTEEEAREFYDHKKDEPFFEDLIKFMTSGPSVALVLTKGETGEGIIEEWRELLGPPSVEEAKESAPDSLRARFGRETYANALHGSDSTETATRELAFFFPQFAAPTIASKTKKRQIQRTLALIRPDALADRKDEILLKIKESGFVVAMQKEVRLSPEQAAEFYKEHEGQPYYQDLVDRMSSGPLLALALARDDAVQGWRDLLGPKEVKIAKEEAPESFRAQFSAEDDVINPIHGSDNPEHAQQELNYFFPMQKTVAVIKPDAYENKDSIMDKIKEAGFNIAARKETELTKEIAEQFYKAQEGSEYFEDLTQHMTSGKTLFMVLTREDAVDGWRSLIGPKDPEEAKTEAPETIRAQFGKDTLANAVHGSANPEEAEHDINVIFGDLDITTEGTEEDAEAEAKTSEEGRPEGSDAQSPEEKSQDAPEAGSSEAKSPEAGSPEAKSPEGAPSEAKSPEAGSPEAKSPEAGSPEAKSPEGAPSEAKSPEAGSPEAKSPEPGSEKAKSPEPESEAAKSPEPGSESAKSPEPGSESAKSPEPGSESAKSPEPGSEAAKSPEPESEKAKSPEPESEKAKSPESGAISPESGSPEETKSPEAADA</sequence>
<dbReference type="InterPro" id="IPR013766">
    <property type="entry name" value="Thioredoxin_domain"/>
</dbReference>
<evidence type="ECO:0000313" key="6">
    <source>
        <dbReference type="Proteomes" id="UP001209878"/>
    </source>
</evidence>
<dbReference type="PROSITE" id="PS51374">
    <property type="entry name" value="NDPK_LIKE"/>
    <property type="match status" value="3"/>
</dbReference>
<evidence type="ECO:0000256" key="3">
    <source>
        <dbReference type="SAM" id="MobiDB-lite"/>
    </source>
</evidence>
<dbReference type="CDD" id="cd04416">
    <property type="entry name" value="NDPk_TX"/>
    <property type="match status" value="3"/>
</dbReference>
<feature type="compositionally biased region" description="Basic and acidic residues" evidence="3">
    <location>
        <begin position="710"/>
        <end position="725"/>
    </location>
</feature>
<evidence type="ECO:0000313" key="5">
    <source>
        <dbReference type="EMBL" id="KAK2188196.1"/>
    </source>
</evidence>
<dbReference type="Proteomes" id="UP001209878">
    <property type="component" value="Unassembled WGS sequence"/>
</dbReference>
<dbReference type="InterPro" id="IPR051766">
    <property type="entry name" value="TXND_domain-containing"/>
</dbReference>
<dbReference type="GO" id="GO:0006228">
    <property type="term" value="P:UTP biosynthetic process"/>
    <property type="evidence" value="ECO:0007669"/>
    <property type="project" value="InterPro"/>
</dbReference>
<comment type="caution">
    <text evidence="5">The sequence shown here is derived from an EMBL/GenBank/DDBJ whole genome shotgun (WGS) entry which is preliminary data.</text>
</comment>
<dbReference type="Pfam" id="PF00334">
    <property type="entry name" value="NDK"/>
    <property type="match status" value="3"/>
</dbReference>
<feature type="domain" description="Nucleoside diphosphate kinase-like" evidence="4">
    <location>
        <begin position="329"/>
        <end position="463"/>
    </location>
</feature>
<dbReference type="InterPro" id="IPR036249">
    <property type="entry name" value="Thioredoxin-like_sf"/>
</dbReference>
<dbReference type="CDD" id="cd02948">
    <property type="entry name" value="TRX_NDPK"/>
    <property type="match status" value="1"/>
</dbReference>
<dbReference type="EMBL" id="JAODUO010000140">
    <property type="protein sequence ID" value="KAK2188196.1"/>
    <property type="molecule type" value="Genomic_DNA"/>
</dbReference>
<dbReference type="SMART" id="SM00562">
    <property type="entry name" value="NDK"/>
    <property type="match status" value="3"/>
</dbReference>
<comment type="caution">
    <text evidence="1">Lacks conserved residue(s) required for the propagation of feature annotation.</text>
</comment>
<accession>A0AAD9UG77</accession>
<gene>
    <name evidence="5" type="ORF">NP493_140g00039</name>
</gene>
<protein>
    <recommendedName>
        <fullName evidence="4">Nucleoside diphosphate kinase-like domain-containing protein</fullName>
    </recommendedName>
</protein>
<reference evidence="5" key="1">
    <citation type="journal article" date="2023" name="Mol. Biol. Evol.">
        <title>Third-Generation Sequencing Reveals the Adaptive Role of the Epigenome in Three Deep-Sea Polychaetes.</title>
        <authorList>
            <person name="Perez M."/>
            <person name="Aroh O."/>
            <person name="Sun Y."/>
            <person name="Lan Y."/>
            <person name="Juniper S.K."/>
            <person name="Young C.R."/>
            <person name="Angers B."/>
            <person name="Qian P.Y."/>
        </authorList>
    </citation>
    <scope>NUCLEOTIDE SEQUENCE</scope>
    <source>
        <strain evidence="5">R07B-5</strain>
    </source>
</reference>
<proteinExistence type="inferred from homology"/>
<dbReference type="AlphaFoldDB" id="A0AAD9UG77"/>
<dbReference type="GO" id="GO:0006241">
    <property type="term" value="P:CTP biosynthetic process"/>
    <property type="evidence" value="ECO:0007669"/>
    <property type="project" value="InterPro"/>
</dbReference>
<feature type="domain" description="Nucleoside diphosphate kinase-like" evidence="4">
    <location>
        <begin position="175"/>
        <end position="319"/>
    </location>
</feature>
<dbReference type="SUPFAM" id="SSF54919">
    <property type="entry name" value="Nucleoside diphosphate kinase, NDK"/>
    <property type="match status" value="3"/>
</dbReference>
<feature type="region of interest" description="Disordered" evidence="3">
    <location>
        <begin position="604"/>
        <end position="810"/>
    </location>
</feature>
<dbReference type="InterPro" id="IPR036850">
    <property type="entry name" value="NDK-like_dom_sf"/>
</dbReference>
<dbReference type="Gene3D" id="3.30.70.141">
    <property type="entry name" value="Nucleoside diphosphate kinase-like domain"/>
    <property type="match status" value="3"/>
</dbReference>
<dbReference type="PANTHER" id="PTHR46135">
    <property type="entry name" value="NME/NM23 FAMILY MEMBER 8"/>
    <property type="match status" value="1"/>
</dbReference>
<dbReference type="SUPFAM" id="SSF52833">
    <property type="entry name" value="Thioredoxin-like"/>
    <property type="match status" value="1"/>
</dbReference>
<name>A0AAD9UG77_RIDPI</name>
<evidence type="ECO:0000256" key="1">
    <source>
        <dbReference type="PROSITE-ProRule" id="PRU00706"/>
    </source>
</evidence>
<feature type="compositionally biased region" description="Basic and acidic residues" evidence="3">
    <location>
        <begin position="800"/>
        <end position="810"/>
    </location>
</feature>
<keyword evidence="6" id="KW-1185">Reference proteome</keyword>
<organism evidence="5 6">
    <name type="scientific">Ridgeia piscesae</name>
    <name type="common">Tubeworm</name>
    <dbReference type="NCBI Taxonomy" id="27915"/>
    <lineage>
        <taxon>Eukaryota</taxon>
        <taxon>Metazoa</taxon>
        <taxon>Spiralia</taxon>
        <taxon>Lophotrochozoa</taxon>
        <taxon>Annelida</taxon>
        <taxon>Polychaeta</taxon>
        <taxon>Sedentaria</taxon>
        <taxon>Canalipalpata</taxon>
        <taxon>Sabellida</taxon>
        <taxon>Siboglinidae</taxon>
        <taxon>Ridgeia</taxon>
    </lineage>
</organism>
<feature type="compositionally biased region" description="Basic and acidic residues" evidence="3">
    <location>
        <begin position="611"/>
        <end position="635"/>
    </location>
</feature>